<sequence>MAHALGKIGAQVSTTFSPQPGARKSTGRVCWVALQTGRQDGGGRGRADALDDVEPHDQEEVEELV</sequence>
<keyword evidence="3" id="KW-1185">Reference proteome</keyword>
<organism evidence="2 3">
    <name type="scientific">Apiospora kogelbergensis</name>
    <dbReference type="NCBI Taxonomy" id="1337665"/>
    <lineage>
        <taxon>Eukaryota</taxon>
        <taxon>Fungi</taxon>
        <taxon>Dikarya</taxon>
        <taxon>Ascomycota</taxon>
        <taxon>Pezizomycotina</taxon>
        <taxon>Sordariomycetes</taxon>
        <taxon>Xylariomycetidae</taxon>
        <taxon>Amphisphaeriales</taxon>
        <taxon>Apiosporaceae</taxon>
        <taxon>Apiospora</taxon>
    </lineage>
</organism>
<dbReference type="AlphaFoldDB" id="A0AAW0RA67"/>
<comment type="caution">
    <text evidence="2">The sequence shown here is derived from an EMBL/GenBank/DDBJ whole genome shotgun (WGS) entry which is preliminary data.</text>
</comment>
<evidence type="ECO:0000256" key="1">
    <source>
        <dbReference type="SAM" id="MobiDB-lite"/>
    </source>
</evidence>
<evidence type="ECO:0000313" key="3">
    <source>
        <dbReference type="Proteomes" id="UP001392437"/>
    </source>
</evidence>
<accession>A0AAW0RA67</accession>
<dbReference type="EMBL" id="JAQQWP010000002">
    <property type="protein sequence ID" value="KAK8130655.1"/>
    <property type="molecule type" value="Genomic_DNA"/>
</dbReference>
<reference evidence="2 3" key="1">
    <citation type="submission" date="2023-01" db="EMBL/GenBank/DDBJ databases">
        <title>Analysis of 21 Apiospora genomes using comparative genomics revels a genus with tremendous synthesis potential of carbohydrate active enzymes and secondary metabolites.</title>
        <authorList>
            <person name="Sorensen T."/>
        </authorList>
    </citation>
    <scope>NUCLEOTIDE SEQUENCE [LARGE SCALE GENOMIC DNA]</scope>
    <source>
        <strain evidence="2 3">CBS 117206</strain>
    </source>
</reference>
<feature type="region of interest" description="Disordered" evidence="1">
    <location>
        <begin position="1"/>
        <end position="65"/>
    </location>
</feature>
<name>A0AAW0RA67_9PEZI</name>
<dbReference type="Proteomes" id="UP001392437">
    <property type="component" value="Unassembled WGS sequence"/>
</dbReference>
<proteinExistence type="predicted"/>
<feature type="compositionally biased region" description="Basic and acidic residues" evidence="1">
    <location>
        <begin position="41"/>
        <end position="58"/>
    </location>
</feature>
<evidence type="ECO:0000313" key="2">
    <source>
        <dbReference type="EMBL" id="KAK8130655.1"/>
    </source>
</evidence>
<gene>
    <name evidence="2" type="ORF">PG999_003035</name>
</gene>
<protein>
    <submittedName>
        <fullName evidence="2">Uncharacterized protein</fullName>
    </submittedName>
</protein>